<evidence type="ECO:0000313" key="5">
    <source>
        <dbReference type="EMBL" id="QEZ46573.1"/>
    </source>
</evidence>
<feature type="domain" description="AMP-dependent synthetase/ligase" evidence="3">
    <location>
        <begin position="58"/>
        <end position="424"/>
    </location>
</feature>
<dbReference type="AlphaFoldDB" id="A0A5P3VMC3"/>
<dbReference type="InterPro" id="IPR045851">
    <property type="entry name" value="AMP-bd_C_sf"/>
</dbReference>
<evidence type="ECO:0000259" key="4">
    <source>
        <dbReference type="Pfam" id="PF13193"/>
    </source>
</evidence>
<dbReference type="Gene3D" id="3.40.50.12780">
    <property type="entry name" value="N-terminal domain of ligase-like"/>
    <property type="match status" value="1"/>
</dbReference>
<dbReference type="SUPFAM" id="SSF56801">
    <property type="entry name" value="Acetyl-CoA synthetase-like"/>
    <property type="match status" value="1"/>
</dbReference>
<evidence type="ECO:0000256" key="1">
    <source>
        <dbReference type="ARBA" id="ARBA00006432"/>
    </source>
</evidence>
<dbReference type="RefSeq" id="WP_151071740.1">
    <property type="nucleotide sequence ID" value="NZ_CP032519.1"/>
</dbReference>
<dbReference type="InterPro" id="IPR025110">
    <property type="entry name" value="AMP-bd_C"/>
</dbReference>
<accession>A0A5P3VMC3</accession>
<dbReference type="Gene3D" id="3.30.300.30">
    <property type="match status" value="1"/>
</dbReference>
<protein>
    <submittedName>
        <fullName evidence="5">Acyl-CoA synthetase</fullName>
    </submittedName>
</protein>
<comment type="similarity">
    <text evidence="1">Belongs to the ATP-dependent AMP-binding enzyme family.</text>
</comment>
<dbReference type="Proteomes" id="UP000325743">
    <property type="component" value="Chromosome 2"/>
</dbReference>
<proteinExistence type="inferred from homology"/>
<dbReference type="EMBL" id="CP032519">
    <property type="protein sequence ID" value="QEZ46573.1"/>
    <property type="molecule type" value="Genomic_DNA"/>
</dbReference>
<dbReference type="Pfam" id="PF00501">
    <property type="entry name" value="AMP-binding"/>
    <property type="match status" value="1"/>
</dbReference>
<dbReference type="InterPro" id="IPR042099">
    <property type="entry name" value="ANL_N_sf"/>
</dbReference>
<dbReference type="Pfam" id="PF13193">
    <property type="entry name" value="AMP-binding_C"/>
    <property type="match status" value="1"/>
</dbReference>
<dbReference type="PANTHER" id="PTHR43201">
    <property type="entry name" value="ACYL-COA SYNTHETASE"/>
    <property type="match status" value="1"/>
</dbReference>
<dbReference type="GO" id="GO:0006631">
    <property type="term" value="P:fatty acid metabolic process"/>
    <property type="evidence" value="ECO:0007669"/>
    <property type="project" value="TreeGrafter"/>
</dbReference>
<sequence>MFSALQTIRSIEDIEALEQTPLHELLKVESTYEIFRNSALGNALGIALRFLPTAEIPCEDERYTYAELLKKIHQTANALHSLGHSHTDTVGILLPGSAEYHFALWGGSAAAIVQPLNPLLSAEKMSSLLNTTRARVLIAWADEEETGIWQKVAQLRTGLTHVLYVSPSGHAPDTSGLSVTCLDFHALISAQEENRLVSGRNIARDDVAAYFHTGGTTGAPKLAAQTHGAQVFSAWATVQMLGLSHSDRTINGYPLFHVAGVYPGSLACFAAGAEVIIPTRGLYRNKAVIANFWKLIDHWRPTVMSAVPTVLTTLAGVPLDGADISSIRLFRTGSSSLSPETAARFKSHTGLHVHESLGMTEMTGISTITPPGVNAPPGHVGMRLPFAKIRICRPDADGKPTGEDAAPGEAGLVLFKSPNLFSGYVGGIDRSTYLTEDGWLITGDIGALRADGLLRLLGRSKDVIIRSGHNIDPQVIEQVLERHPAVKACAAVGAPDPYAGELPVAFVVLEPRAQTHEAELQSFAAAHVDEAPARPRYVKILPELPTTNVGKVYKPQLRSIAKEIYAQQVVEKVASDLDWDNPRRIRVAHTEGRGFLVTCTSREVTPELIAKVRIELAFMGEDLRFGHE</sequence>
<evidence type="ECO:0000256" key="2">
    <source>
        <dbReference type="ARBA" id="ARBA00022598"/>
    </source>
</evidence>
<evidence type="ECO:0000259" key="3">
    <source>
        <dbReference type="Pfam" id="PF00501"/>
    </source>
</evidence>
<evidence type="ECO:0000313" key="6">
    <source>
        <dbReference type="Proteomes" id="UP000325743"/>
    </source>
</evidence>
<dbReference type="InterPro" id="IPR000873">
    <property type="entry name" value="AMP-dep_synth/lig_dom"/>
</dbReference>
<organism evidence="5 6">
    <name type="scientific">Cupriavidus oxalaticus</name>
    <dbReference type="NCBI Taxonomy" id="96344"/>
    <lineage>
        <taxon>Bacteria</taxon>
        <taxon>Pseudomonadati</taxon>
        <taxon>Pseudomonadota</taxon>
        <taxon>Betaproteobacteria</taxon>
        <taxon>Burkholderiales</taxon>
        <taxon>Burkholderiaceae</taxon>
        <taxon>Cupriavidus</taxon>
    </lineage>
</organism>
<reference evidence="5 6" key="1">
    <citation type="submission" date="2018-09" db="EMBL/GenBank/DDBJ databases">
        <title>Complete genome sequence of Cupriavidus oxalaticus T2, a bacterium capable of phenol tolerance and degradation.</title>
        <authorList>
            <person name="Yan J."/>
        </authorList>
    </citation>
    <scope>NUCLEOTIDE SEQUENCE [LARGE SCALE GENOMIC DNA]</scope>
    <source>
        <strain evidence="5 6">T2</strain>
    </source>
</reference>
<feature type="domain" description="AMP-binding enzyme C-terminal" evidence="4">
    <location>
        <begin position="476"/>
        <end position="551"/>
    </location>
</feature>
<gene>
    <name evidence="5" type="ORF">D2917_20300</name>
</gene>
<keyword evidence="2" id="KW-0436">Ligase</keyword>
<dbReference type="PROSITE" id="PS00455">
    <property type="entry name" value="AMP_BINDING"/>
    <property type="match status" value="1"/>
</dbReference>
<name>A0A5P3VMC3_9BURK</name>
<dbReference type="PANTHER" id="PTHR43201:SF5">
    <property type="entry name" value="MEDIUM-CHAIN ACYL-COA LIGASE ACSF2, MITOCHONDRIAL"/>
    <property type="match status" value="1"/>
</dbReference>
<dbReference type="GO" id="GO:0031956">
    <property type="term" value="F:medium-chain fatty acid-CoA ligase activity"/>
    <property type="evidence" value="ECO:0007669"/>
    <property type="project" value="TreeGrafter"/>
</dbReference>
<dbReference type="InterPro" id="IPR020845">
    <property type="entry name" value="AMP-binding_CS"/>
</dbReference>